<sequence length="280" mass="32052">MGVFLDIDADFIFEPRTSGNCLVKQRPWISPGRLRATLRRSGLSWAGAETFIFTDHKEAYFVWKERRVSHSTLIHVDTHSDMYDSFPWVVHCGNFLRKALDERVFSRVVWVMPGWLYDSGDWEKFDLPGARRNKGDCRDHSRRQVPTVLIWDKKIPVEAVPLDAFVMPNTRVQLLTIATSPSFVPFRSEVVRQFVEKMAGTERDKSASRASDSLARSGPGVPCKVTVRPNIPLCLEHPVLKRLLEEAGGEDLSGRKGFGYLWAEHRIIQERETTPWQVTA</sequence>
<protein>
    <submittedName>
        <fullName evidence="2">Uncharacterized protein</fullName>
    </submittedName>
</protein>
<organism evidence="2">
    <name type="scientific">Candidatus Fermentithermobacillus carboniphilus</name>
    <dbReference type="NCBI Taxonomy" id="3085328"/>
    <lineage>
        <taxon>Bacteria</taxon>
        <taxon>Bacillati</taxon>
        <taxon>Bacillota</taxon>
        <taxon>Candidatus Fermentithermobacillia</taxon>
        <taxon>Candidatus Fermentithermobacillales</taxon>
        <taxon>Candidatus Fermentithermobacillaceae</taxon>
        <taxon>Candidatus Fermentithermobacillus</taxon>
    </lineage>
</organism>
<accession>A0AAT9LCP8</accession>
<reference evidence="2" key="2">
    <citation type="journal article" date="2023" name="Biology">
        <title>Prokaryotic Life Associated with Coal-Fire Gas Vents Revealed by Metagenomics.</title>
        <authorList>
            <person name="Kadnikov V.V."/>
            <person name="Mardanov A.V."/>
            <person name="Beletsky A.V."/>
            <person name="Karnachuk O.V."/>
            <person name="Ravin N.V."/>
        </authorList>
    </citation>
    <scope>NUCLEOTIDE SEQUENCE</scope>
    <source>
        <strain evidence="2">Bu02</strain>
    </source>
</reference>
<proteinExistence type="predicted"/>
<dbReference type="KEGG" id="fcz:IMF26_01820"/>
<name>A0AAT9LCP8_9FIRM</name>
<feature type="region of interest" description="Disordered" evidence="1">
    <location>
        <begin position="202"/>
        <end position="221"/>
    </location>
</feature>
<feature type="compositionally biased region" description="Low complexity" evidence="1">
    <location>
        <begin position="208"/>
        <end position="217"/>
    </location>
</feature>
<gene>
    <name evidence="2" type="ORF">IMF26_01820</name>
</gene>
<reference evidence="2" key="1">
    <citation type="submission" date="2020-10" db="EMBL/GenBank/DDBJ databases">
        <authorList>
            <person name="Kadnikov V."/>
            <person name="Beletsky A.V."/>
            <person name="Mardanov A.V."/>
            <person name="Karnachuk O.V."/>
            <person name="Ravin N.V."/>
        </authorList>
    </citation>
    <scope>NUCLEOTIDE SEQUENCE</scope>
    <source>
        <strain evidence="2">Bu02</strain>
    </source>
</reference>
<dbReference type="AlphaFoldDB" id="A0AAT9LCP8"/>
<evidence type="ECO:0000256" key="1">
    <source>
        <dbReference type="SAM" id="MobiDB-lite"/>
    </source>
</evidence>
<dbReference type="EMBL" id="CP062796">
    <property type="protein sequence ID" value="QUL98841.1"/>
    <property type="molecule type" value="Genomic_DNA"/>
</dbReference>
<evidence type="ECO:0000313" key="2">
    <source>
        <dbReference type="EMBL" id="QUL98841.1"/>
    </source>
</evidence>